<proteinExistence type="predicted"/>
<dbReference type="Proteomes" id="UP000293902">
    <property type="component" value="Chromosome"/>
</dbReference>
<reference evidence="2 3" key="1">
    <citation type="submission" date="2018-06" db="EMBL/GenBank/DDBJ databases">
        <title>Complete Genome Sequence of Desulfobacter hydrogenophilus (DSM3380).</title>
        <authorList>
            <person name="Marietou A."/>
            <person name="Schreiber L."/>
            <person name="Marshall I."/>
            <person name="Jorgensen B."/>
        </authorList>
    </citation>
    <scope>NUCLEOTIDE SEQUENCE [LARGE SCALE GENOMIC DNA]</scope>
    <source>
        <strain evidence="2 3">DSM 3380</strain>
    </source>
</reference>
<dbReference type="AlphaFoldDB" id="A0A328FEI9"/>
<sequence length="335" mass="37873">MNIITPIRALEELEMLISNGADELYCGLKTREWDEIFSENLWMNRRNPDQANITSLKDLETLIAVAHENAVKVSITLNASFYPENGMDYILTLCSQLADMGVDALIVSDLNLLVELSRLNLALGIHLSSLGACFNSFSVPFYKSLGVKRVILPRQLTLPEIKAIVTKHRDDMEFEVFAVNDGCYFEEGFCQTSHTLGAFCLTNWSITPLGTNSPGTANETVYPDLKERLAHFKTYLWYQNNCGSSFQQDGLPNGPCSLCQFGDFRDWGVTAVKLVGREASFHRKMGSLQLVKAVRDKALQTQNHDRIIDYARQLRQTPEYCDSGYMCYFMPDRKS</sequence>
<dbReference type="PANTHER" id="PTHR30217">
    <property type="entry name" value="PEPTIDASE U32 FAMILY"/>
    <property type="match status" value="1"/>
</dbReference>
<dbReference type="Proteomes" id="UP000248798">
    <property type="component" value="Unassembled WGS sequence"/>
</dbReference>
<reference evidence="1 4" key="2">
    <citation type="submission" date="2019-02" db="EMBL/GenBank/DDBJ databases">
        <title>Complete genome sequence of Desulfobacter hydrogenophilus AcRS1.</title>
        <authorList>
            <person name="Marietou A."/>
            <person name="Lund M.B."/>
            <person name="Marshall I.P.G."/>
            <person name="Schreiber L."/>
            <person name="Jorgensen B."/>
        </authorList>
    </citation>
    <scope>NUCLEOTIDE SEQUENCE [LARGE SCALE GENOMIC DNA]</scope>
    <source>
        <strain evidence="1 4">AcRS1</strain>
    </source>
</reference>
<dbReference type="InterPro" id="IPR001539">
    <property type="entry name" value="Peptidase_U32"/>
</dbReference>
<name>A0A328FEI9_9BACT</name>
<dbReference type="Pfam" id="PF01136">
    <property type="entry name" value="Peptidase_U32"/>
    <property type="match status" value="1"/>
</dbReference>
<protein>
    <submittedName>
        <fullName evidence="1">U32 family peptidase</fullName>
    </submittedName>
</protein>
<accession>A0A328FEI9</accession>
<dbReference type="OrthoDB" id="1983353at2"/>
<keyword evidence="4" id="KW-1185">Reference proteome</keyword>
<organism evidence="2 3">
    <name type="scientific">Desulfobacter hydrogenophilus</name>
    <dbReference type="NCBI Taxonomy" id="2291"/>
    <lineage>
        <taxon>Bacteria</taxon>
        <taxon>Pseudomonadati</taxon>
        <taxon>Thermodesulfobacteriota</taxon>
        <taxon>Desulfobacteria</taxon>
        <taxon>Desulfobacterales</taxon>
        <taxon>Desulfobacteraceae</taxon>
        <taxon>Desulfobacter</taxon>
    </lineage>
</organism>
<gene>
    <name evidence="2" type="ORF">DO021_05550</name>
    <name evidence="1" type="ORF">EYB58_07935</name>
</gene>
<evidence type="ECO:0000313" key="4">
    <source>
        <dbReference type="Proteomes" id="UP000293902"/>
    </source>
</evidence>
<evidence type="ECO:0000313" key="1">
    <source>
        <dbReference type="EMBL" id="QBH12849.1"/>
    </source>
</evidence>
<evidence type="ECO:0000313" key="3">
    <source>
        <dbReference type="Proteomes" id="UP000248798"/>
    </source>
</evidence>
<dbReference type="EMBL" id="CP036313">
    <property type="protein sequence ID" value="QBH12849.1"/>
    <property type="molecule type" value="Genomic_DNA"/>
</dbReference>
<dbReference type="InterPro" id="IPR051454">
    <property type="entry name" value="RNA/ubiquinone_mod_enzymes"/>
</dbReference>
<dbReference type="RefSeq" id="WP_111954540.1">
    <property type="nucleotide sequence ID" value="NZ_CP036313.1"/>
</dbReference>
<evidence type="ECO:0000313" key="2">
    <source>
        <dbReference type="EMBL" id="RAM03084.1"/>
    </source>
</evidence>
<dbReference type="EMBL" id="QLNI01000008">
    <property type="protein sequence ID" value="RAM03084.1"/>
    <property type="molecule type" value="Genomic_DNA"/>
</dbReference>